<accession>Q91GC2</accession>
<keyword evidence="5" id="KW-0175">Coiled coil</keyword>
<keyword evidence="8" id="KW-1185">Reference proteome</keyword>
<dbReference type="RefSeq" id="NP_203302.1">
    <property type="nucleotide sequence ID" value="NC_003083.1"/>
</dbReference>
<dbReference type="Gene3D" id="1.10.287.1490">
    <property type="match status" value="1"/>
</dbReference>
<dbReference type="GO" id="GO:0008270">
    <property type="term" value="F:zinc ion binding"/>
    <property type="evidence" value="ECO:0007669"/>
    <property type="project" value="UniProtKB-KW"/>
</dbReference>
<gene>
    <name evidence="7" type="primary">pe38</name>
</gene>
<dbReference type="CDD" id="cd16449">
    <property type="entry name" value="RING-HC"/>
    <property type="match status" value="1"/>
</dbReference>
<keyword evidence="1" id="KW-0479">Metal-binding</keyword>
<dbReference type="EMBL" id="AY043265">
    <property type="protein sequence ID" value="AAK85697.1"/>
    <property type="molecule type" value="Genomic_DNA"/>
</dbReference>
<evidence type="ECO:0000256" key="5">
    <source>
        <dbReference type="SAM" id="Coils"/>
    </source>
</evidence>
<evidence type="ECO:0000256" key="4">
    <source>
        <dbReference type="PROSITE-ProRule" id="PRU00175"/>
    </source>
</evidence>
<dbReference type="InterPro" id="IPR013083">
    <property type="entry name" value="Znf_RING/FYVE/PHD"/>
</dbReference>
<dbReference type="Proteomes" id="UP000203221">
    <property type="component" value="Segment"/>
</dbReference>
<dbReference type="OrthoDB" id="8064at10239"/>
<proteinExistence type="predicted"/>
<dbReference type="InterPro" id="IPR001841">
    <property type="entry name" value="Znf_RING"/>
</dbReference>
<keyword evidence="3" id="KW-0862">Zinc</keyword>
<reference evidence="7 8" key="1">
    <citation type="journal article" date="2002" name="J. Gen. Virol.">
        <title>Whole genome analysis of the Epiphyas postvittana nucleopolyhedrovirus.</title>
        <authorList>
            <person name="Hyink O."/>
            <person name="Dellow R.A."/>
            <person name="Olsen M.J."/>
            <person name="Caradoc-Davies K.M.B."/>
            <person name="Drake K."/>
            <person name="Herniou E.A."/>
            <person name="Cory J.S."/>
            <person name="O'Reilly D.R."/>
            <person name="Ward V.K."/>
        </authorList>
    </citation>
    <scope>NUCLEOTIDE SEQUENCE [LARGE SCALE GENOMIC DNA]</scope>
</reference>
<evidence type="ECO:0000256" key="3">
    <source>
        <dbReference type="ARBA" id="ARBA00022833"/>
    </source>
</evidence>
<evidence type="ECO:0000256" key="1">
    <source>
        <dbReference type="ARBA" id="ARBA00022723"/>
    </source>
</evidence>
<name>Q91GC2_NPVEP</name>
<dbReference type="PROSITE" id="PS00518">
    <property type="entry name" value="ZF_RING_1"/>
    <property type="match status" value="1"/>
</dbReference>
<feature type="coiled-coil region" evidence="5">
    <location>
        <begin position="121"/>
        <end position="215"/>
    </location>
</feature>
<protein>
    <submittedName>
        <fullName evidence="7">PE38</fullName>
    </submittedName>
</protein>
<dbReference type="InterPro" id="IPR027370">
    <property type="entry name" value="Znf-RING_euk"/>
</dbReference>
<organism evidence="7 8">
    <name type="scientific">Epiphyas postvittana nucleopolyhedrovirus</name>
    <name type="common">EppoMNPV</name>
    <dbReference type="NCBI Taxonomy" id="70600"/>
    <lineage>
        <taxon>Viruses</taxon>
        <taxon>Viruses incertae sedis</taxon>
        <taxon>Naldaviricetes</taxon>
        <taxon>Lefavirales</taxon>
        <taxon>Baculoviridae</taxon>
        <taxon>Alphabaculovirus</taxon>
        <taxon>Alphabaculovirus eppostvittanae</taxon>
    </lineage>
</organism>
<sequence length="294" mass="33388">MLAAFNELPVAPLAATCAVCMETYTMQTDNFTEFMMPTNCTHLFCYKCVINMYASAMNIPRASIDCPVCKTTVTTWQSFFPNTVVSCKFTKRTTYRVPPAQQFTDALKIMRERYAATADDIETANPEVAALKEQVKNARNENKHLQEQVKRARSNIDIANNTSRYTMNDLKAKLDRQRDQHNYELNCMQRELDSVKNEKRELEQTVQRIQAEMAAQPPVAQPSVTSGSAVMVGVDFNENARQNTNPHERFRSLVYSTVSELLLESRIQSLQNYVFGSSCVPCEVNIEVNMPFDG</sequence>
<dbReference type="InterPro" id="IPR017907">
    <property type="entry name" value="Znf_RING_CS"/>
</dbReference>
<evidence type="ECO:0000259" key="6">
    <source>
        <dbReference type="PROSITE" id="PS50089"/>
    </source>
</evidence>
<organismHost>
    <name type="scientific">Lepidoptera</name>
    <name type="common">moths &amp; butterflies</name>
    <dbReference type="NCBI Taxonomy" id="7088"/>
</organismHost>
<evidence type="ECO:0000313" key="8">
    <source>
        <dbReference type="Proteomes" id="UP000203221"/>
    </source>
</evidence>
<dbReference type="GeneID" id="921848"/>
<evidence type="ECO:0000256" key="2">
    <source>
        <dbReference type="ARBA" id="ARBA00022771"/>
    </source>
</evidence>
<evidence type="ECO:0000313" key="7">
    <source>
        <dbReference type="EMBL" id="AAK85697.1"/>
    </source>
</evidence>
<dbReference type="PROSITE" id="PS50089">
    <property type="entry name" value="ZF_RING_2"/>
    <property type="match status" value="1"/>
</dbReference>
<dbReference type="KEGG" id="vg:921848"/>
<dbReference type="SUPFAM" id="SSF57850">
    <property type="entry name" value="RING/U-box"/>
    <property type="match status" value="1"/>
</dbReference>
<feature type="domain" description="RING-type" evidence="6">
    <location>
        <begin position="17"/>
        <end position="70"/>
    </location>
</feature>
<dbReference type="SMART" id="SM00184">
    <property type="entry name" value="RING"/>
    <property type="match status" value="1"/>
</dbReference>
<dbReference type="Pfam" id="PF13445">
    <property type="entry name" value="zf-RING_UBOX"/>
    <property type="match status" value="1"/>
</dbReference>
<keyword evidence="2 4" id="KW-0863">Zinc-finger</keyword>
<dbReference type="Gene3D" id="3.30.40.10">
    <property type="entry name" value="Zinc/RING finger domain, C3HC4 (zinc finger)"/>
    <property type="match status" value="1"/>
</dbReference>